<accession>A0A1R1MNC5</accession>
<keyword evidence="2 10" id="KW-0813">Transport</keyword>
<dbReference type="Pfam" id="PF02355">
    <property type="entry name" value="SecD_SecF_C"/>
    <property type="match status" value="1"/>
</dbReference>
<keyword evidence="3 10" id="KW-1003">Cell membrane</keyword>
<comment type="subcellular location">
    <subcellularLocation>
        <location evidence="1 10">Cell membrane</location>
        <topology evidence="1 10">Multi-pass membrane protein</topology>
    </subcellularLocation>
</comment>
<evidence type="ECO:0000256" key="5">
    <source>
        <dbReference type="ARBA" id="ARBA00022692"/>
    </source>
</evidence>
<dbReference type="Gene3D" id="3.30.70.3400">
    <property type="match status" value="2"/>
</dbReference>
<dbReference type="SUPFAM" id="SSF82866">
    <property type="entry name" value="Multidrug efflux transporter AcrB transmembrane domain"/>
    <property type="match status" value="1"/>
</dbReference>
<dbReference type="HAMAP" id="MF_01463_B">
    <property type="entry name" value="SecD_B"/>
    <property type="match status" value="1"/>
</dbReference>
<feature type="transmembrane region" description="Helical" evidence="10">
    <location>
        <begin position="476"/>
        <end position="499"/>
    </location>
</feature>
<dbReference type="InterPro" id="IPR022813">
    <property type="entry name" value="SecD/SecF_arch_bac"/>
</dbReference>
<comment type="similarity">
    <text evidence="10">Belongs to the SecD/SecF family. SecD subfamily.</text>
</comment>
<evidence type="ECO:0000259" key="11">
    <source>
        <dbReference type="Pfam" id="PF02355"/>
    </source>
</evidence>
<evidence type="ECO:0000259" key="12">
    <source>
        <dbReference type="Pfam" id="PF21760"/>
    </source>
</evidence>
<evidence type="ECO:0000256" key="10">
    <source>
        <dbReference type="HAMAP-Rule" id="MF_01463"/>
    </source>
</evidence>
<dbReference type="PRINTS" id="PR00702">
    <property type="entry name" value="ACRIFLAVINRP"/>
</dbReference>
<comment type="caution">
    <text evidence="14">The sequence shown here is derived from an EMBL/GenBank/DDBJ whole genome shotgun (WGS) entry which is preliminary data.</text>
</comment>
<dbReference type="Proteomes" id="UP000187408">
    <property type="component" value="Unassembled WGS sequence"/>
</dbReference>
<dbReference type="InterPro" id="IPR048634">
    <property type="entry name" value="SecD_SecF_C"/>
</dbReference>
<dbReference type="GO" id="GO:0065002">
    <property type="term" value="P:intracellular protein transmembrane transport"/>
    <property type="evidence" value="ECO:0007669"/>
    <property type="project" value="UniProtKB-UniRule"/>
</dbReference>
<dbReference type="GO" id="GO:0006605">
    <property type="term" value="P:protein targeting"/>
    <property type="evidence" value="ECO:0007669"/>
    <property type="project" value="UniProtKB-UniRule"/>
</dbReference>
<keyword evidence="15" id="KW-1185">Reference proteome</keyword>
<dbReference type="NCBIfam" id="TIGR00916">
    <property type="entry name" value="2A0604s01"/>
    <property type="match status" value="1"/>
</dbReference>
<dbReference type="Pfam" id="PF07549">
    <property type="entry name" value="Sec_GG"/>
    <property type="match status" value="1"/>
</dbReference>
<gene>
    <name evidence="10" type="primary">secD</name>
    <name evidence="14" type="ORF">BLW93_00060</name>
</gene>
<dbReference type="FunFam" id="3.30.1360.200:FF:000002">
    <property type="entry name" value="Preprotein translocase subunit SecD"/>
    <property type="match status" value="1"/>
</dbReference>
<evidence type="ECO:0000313" key="15">
    <source>
        <dbReference type="Proteomes" id="UP000187408"/>
    </source>
</evidence>
<feature type="domain" description="Protein export membrane protein SecD/SecF C-terminal" evidence="11">
    <location>
        <begin position="332"/>
        <end position="500"/>
    </location>
</feature>
<dbReference type="InterPro" id="IPR048631">
    <property type="entry name" value="SecD_1st"/>
</dbReference>
<name>A0A1R1MNC5_9BACT</name>
<proteinExistence type="inferred from homology"/>
<keyword evidence="6 10" id="KW-0653">Protein transport</keyword>
<dbReference type="Gene3D" id="3.30.1360.200">
    <property type="match status" value="1"/>
</dbReference>
<evidence type="ECO:0000256" key="9">
    <source>
        <dbReference type="ARBA" id="ARBA00023136"/>
    </source>
</evidence>
<feature type="transmembrane region" description="Helical" evidence="10">
    <location>
        <begin position="356"/>
        <end position="373"/>
    </location>
</feature>
<dbReference type="OrthoDB" id="9805019at2"/>
<dbReference type="PANTHER" id="PTHR30081">
    <property type="entry name" value="PROTEIN-EXPORT MEMBRANE PROTEIN SEC"/>
    <property type="match status" value="1"/>
</dbReference>
<evidence type="ECO:0000313" key="14">
    <source>
        <dbReference type="EMBL" id="OMH41318.1"/>
    </source>
</evidence>
<evidence type="ECO:0000256" key="6">
    <source>
        <dbReference type="ARBA" id="ARBA00022927"/>
    </source>
</evidence>
<evidence type="ECO:0000256" key="7">
    <source>
        <dbReference type="ARBA" id="ARBA00022989"/>
    </source>
</evidence>
<keyword evidence="9 10" id="KW-0472">Membrane</keyword>
<keyword evidence="7 10" id="KW-1133">Transmembrane helix</keyword>
<reference evidence="14 15" key="1">
    <citation type="submission" date="2016-10" db="EMBL/GenBank/DDBJ databases">
        <title>Genome sequence of a sulfur-reducing bacterium Desulfurobacterium indicum K6013.</title>
        <authorList>
            <person name="Cao J."/>
            <person name="Shao Z."/>
            <person name="Alain K."/>
            <person name="Jebbar M."/>
        </authorList>
    </citation>
    <scope>NUCLEOTIDE SEQUENCE [LARGE SCALE GENOMIC DNA]</scope>
    <source>
        <strain evidence="14 15">K6013</strain>
    </source>
</reference>
<comment type="subunit">
    <text evidence="10">Forms a complex with SecF. Part of the essential Sec protein translocation apparatus which comprises SecA, SecYEG and auxiliary proteins SecDF. Other proteins may also be involved.</text>
</comment>
<dbReference type="FunFam" id="1.20.1640.10:FF:000004">
    <property type="entry name" value="Protein translocase subunit SecD"/>
    <property type="match status" value="1"/>
</dbReference>
<dbReference type="AlphaFoldDB" id="A0A1R1MNC5"/>
<keyword evidence="4" id="KW-0997">Cell inner membrane</keyword>
<evidence type="ECO:0000259" key="13">
    <source>
        <dbReference type="Pfam" id="PF22599"/>
    </source>
</evidence>
<dbReference type="PANTHER" id="PTHR30081:SF1">
    <property type="entry name" value="PROTEIN TRANSLOCASE SUBUNIT SECD"/>
    <property type="match status" value="1"/>
</dbReference>
<comment type="caution">
    <text evidence="10">Lacks conserved residue(s) required for the propagation of feature annotation.</text>
</comment>
<comment type="function">
    <text evidence="10">Part of the Sec protein translocase complex. Interacts with the SecYEG preprotein conducting channel. SecDF uses the proton motive force (PMF) to complete protein translocation after the ATP-dependent function of SecA.</text>
</comment>
<evidence type="ECO:0000256" key="2">
    <source>
        <dbReference type="ARBA" id="ARBA00022448"/>
    </source>
</evidence>
<evidence type="ECO:0000256" key="4">
    <source>
        <dbReference type="ARBA" id="ARBA00022519"/>
    </source>
</evidence>
<dbReference type="STRING" id="1914305.BLW93_00060"/>
<feature type="domain" description="SecDF P1 head subdomain" evidence="13">
    <location>
        <begin position="228"/>
        <end position="330"/>
    </location>
</feature>
<evidence type="ECO:0000256" key="1">
    <source>
        <dbReference type="ARBA" id="ARBA00004651"/>
    </source>
</evidence>
<keyword evidence="5 10" id="KW-0812">Transmembrane</keyword>
<dbReference type="InterPro" id="IPR001036">
    <property type="entry name" value="Acrflvin-R"/>
</dbReference>
<dbReference type="RefSeq" id="WP_076712068.1">
    <property type="nucleotide sequence ID" value="NZ_MOEN01000001.1"/>
</dbReference>
<dbReference type="Pfam" id="PF21760">
    <property type="entry name" value="SecD_1st"/>
    <property type="match status" value="1"/>
</dbReference>
<dbReference type="GO" id="GO:0043952">
    <property type="term" value="P:protein transport by the Sec complex"/>
    <property type="evidence" value="ECO:0007669"/>
    <property type="project" value="UniProtKB-UniRule"/>
</dbReference>
<dbReference type="InterPro" id="IPR054384">
    <property type="entry name" value="SecDF_P1_head"/>
</dbReference>
<sequence>MKNLKWRIFLILAVLIGAVYVSLTKKVNLGLDLQGGTHLVLQVDTEKALEDETSSYMREIKMLFQSENIPILDIKREGTSITIELLDADKMSQAEKLLKKDYGDIFNIQKVGETTLKLSMKEMYKQKEVDRLCSQALETIRNRIDELGVAEPVIVRSGKDRIIVELPGIKNPERAKKILGRVAKLEFKQVIDVAPSKEELLKKLGGKIPDDEEILVQEIKKKGKVVGKMYYLVKREPILTGAYLKDAYPSVDEYNMPAVSFELKSQGAKIFEQYTASHIGTRLAIVLDNKVQSAPVIRSQIGGKGQITGQFTYQEAKDLAIVLRAGALPAPVKIIEETTIGPSLGHESISKGIKSAIAGLIIVMLFMIVYYKFAGFVADVALMMNVILLWALLALLGATLTLPGIAGYILTIGMSVDANVIIFERIREELKKGRSLISAIEVGFSSAWGTILDANVTTLASAAVLFQFGTGPIKGFAVTLSLGILCSMFTAVFVTKVILDIVVRYKPQLFSI</sequence>
<dbReference type="GO" id="GO:0015450">
    <property type="term" value="F:protein-transporting ATPase activity"/>
    <property type="evidence" value="ECO:0007669"/>
    <property type="project" value="InterPro"/>
</dbReference>
<feature type="transmembrane region" description="Helical" evidence="10">
    <location>
        <begin position="380"/>
        <end position="399"/>
    </location>
</feature>
<dbReference type="EMBL" id="MOEN01000001">
    <property type="protein sequence ID" value="OMH41318.1"/>
    <property type="molecule type" value="Genomic_DNA"/>
</dbReference>
<evidence type="ECO:0000256" key="8">
    <source>
        <dbReference type="ARBA" id="ARBA00023010"/>
    </source>
</evidence>
<dbReference type="InterPro" id="IPR022646">
    <property type="entry name" value="SecD/SecF_CS"/>
</dbReference>
<dbReference type="NCBIfam" id="TIGR01129">
    <property type="entry name" value="secD"/>
    <property type="match status" value="1"/>
</dbReference>
<dbReference type="InterPro" id="IPR055344">
    <property type="entry name" value="SecD_SecF_C_bact"/>
</dbReference>
<dbReference type="Gene3D" id="1.20.1640.10">
    <property type="entry name" value="Multidrug efflux transporter AcrB transmembrane domain"/>
    <property type="match status" value="1"/>
</dbReference>
<dbReference type="GO" id="GO:0005886">
    <property type="term" value="C:plasma membrane"/>
    <property type="evidence" value="ECO:0007669"/>
    <property type="project" value="UniProtKB-SubCell"/>
</dbReference>
<organism evidence="14 15">
    <name type="scientific">Desulfurobacterium indicum</name>
    <dbReference type="NCBI Taxonomy" id="1914305"/>
    <lineage>
        <taxon>Bacteria</taxon>
        <taxon>Pseudomonadati</taxon>
        <taxon>Aquificota</taxon>
        <taxon>Aquificia</taxon>
        <taxon>Desulfurobacteriales</taxon>
        <taxon>Desulfurobacteriaceae</taxon>
        <taxon>Desulfurobacterium</taxon>
    </lineage>
</organism>
<dbReference type="InterPro" id="IPR005791">
    <property type="entry name" value="SecD"/>
</dbReference>
<evidence type="ECO:0000256" key="3">
    <source>
        <dbReference type="ARBA" id="ARBA00022475"/>
    </source>
</evidence>
<feature type="domain" description="Protein translocase subunit SecDF P1" evidence="12">
    <location>
        <begin position="134"/>
        <end position="190"/>
    </location>
</feature>
<protein>
    <recommendedName>
        <fullName evidence="10">Protein translocase subunit SecD</fullName>
    </recommendedName>
</protein>
<keyword evidence="8 10" id="KW-0811">Translocation</keyword>
<dbReference type="Pfam" id="PF22599">
    <property type="entry name" value="SecDF_P1_head"/>
    <property type="match status" value="1"/>
</dbReference>